<dbReference type="OrthoDB" id="9800082at2"/>
<name>A0A446CE76_9BURK</name>
<dbReference type="Pfam" id="PF05962">
    <property type="entry name" value="HutD"/>
    <property type="match status" value="1"/>
</dbReference>
<dbReference type="Proteomes" id="UP000289184">
    <property type="component" value="Unassembled WGS sequence"/>
</dbReference>
<reference evidence="1 2" key="1">
    <citation type="submission" date="2018-07" db="EMBL/GenBank/DDBJ databases">
        <authorList>
            <person name="Peeters C."/>
        </authorList>
    </citation>
    <scope>NUCLEOTIDE SEQUENCE [LARGE SCALE GENOMIC DNA]</scope>
    <source>
        <strain evidence="1 2">LMG 3411</strain>
    </source>
</reference>
<keyword evidence="2" id="KW-1185">Reference proteome</keyword>
<evidence type="ECO:0000313" key="1">
    <source>
        <dbReference type="EMBL" id="SSW66167.1"/>
    </source>
</evidence>
<dbReference type="InterPro" id="IPR014710">
    <property type="entry name" value="RmlC-like_jellyroll"/>
</dbReference>
<dbReference type="SUPFAM" id="SSF51182">
    <property type="entry name" value="RmlC-like cupins"/>
    <property type="match status" value="1"/>
</dbReference>
<organism evidence="1 2">
    <name type="scientific">Achromobacter agilis</name>
    <dbReference type="NCBI Taxonomy" id="1353888"/>
    <lineage>
        <taxon>Bacteria</taxon>
        <taxon>Pseudomonadati</taxon>
        <taxon>Pseudomonadota</taxon>
        <taxon>Betaproteobacteria</taxon>
        <taxon>Burkholderiales</taxon>
        <taxon>Alcaligenaceae</taxon>
        <taxon>Achromobacter</taxon>
    </lineage>
</organism>
<dbReference type="PANTHER" id="PTHR37943:SF1">
    <property type="entry name" value="PROTEIN VES"/>
    <property type="match status" value="1"/>
</dbReference>
<protein>
    <submittedName>
        <fullName evidence="1">Protein Ves</fullName>
    </submittedName>
</protein>
<gene>
    <name evidence="1" type="primary">ves_1</name>
    <name evidence="1" type="ORF">AGI3411_02453</name>
</gene>
<dbReference type="InterPro" id="IPR011051">
    <property type="entry name" value="RmlC_Cupin_sf"/>
</dbReference>
<dbReference type="InterPro" id="IPR010282">
    <property type="entry name" value="Uncharacterised_HutD/Ves"/>
</dbReference>
<dbReference type="PANTHER" id="PTHR37943">
    <property type="entry name" value="PROTEIN VES"/>
    <property type="match status" value="1"/>
</dbReference>
<proteinExistence type="predicted"/>
<dbReference type="Gene3D" id="2.60.120.10">
    <property type="entry name" value="Jelly Rolls"/>
    <property type="match status" value="1"/>
</dbReference>
<dbReference type="RefSeq" id="WP_129527650.1">
    <property type="nucleotide sequence ID" value="NZ_UFQB01000008.1"/>
</dbReference>
<evidence type="ECO:0000313" key="2">
    <source>
        <dbReference type="Proteomes" id="UP000289184"/>
    </source>
</evidence>
<dbReference type="EMBL" id="UFQB01000008">
    <property type="protein sequence ID" value="SSW66167.1"/>
    <property type="molecule type" value="Genomic_DNA"/>
</dbReference>
<sequence>MPVSWLALPPEPWKNGAGQTRTLAADSAARWRVSIADIDRDGPYSRFPGYDRVSVVLSGQGVELRGESAAMLLLPGEPAGFAGDAAFTSRLLGGPVRVLNLFVLRGAATAHVFVAGGAAAPLAAGGLDGSPRTTRLVLALRAGRLDGKAPGAALAAGEYLVTAAEGDAGGAFLPAARPPPGGISAIVLDIGVAAADGA</sequence>
<dbReference type="AlphaFoldDB" id="A0A446CE76"/>
<dbReference type="CDD" id="cd20293">
    <property type="entry name" value="cupin_HutD_N"/>
    <property type="match status" value="1"/>
</dbReference>
<accession>A0A446CE76</accession>